<evidence type="ECO:0000313" key="4">
    <source>
        <dbReference type="Proteomes" id="UP000031838"/>
    </source>
</evidence>
<evidence type="ECO:0000313" key="3">
    <source>
        <dbReference type="EMBL" id="AJK46882.1"/>
    </source>
</evidence>
<evidence type="ECO:0008006" key="5">
    <source>
        <dbReference type="Google" id="ProtNLM"/>
    </source>
</evidence>
<dbReference type="RefSeq" id="WP_042625291.1">
    <property type="nucleotide sequence ID" value="NZ_BSTO01000002.1"/>
</dbReference>
<dbReference type="HOGENOM" id="CLU_2328342_0_0_4"/>
<dbReference type="AlphaFoldDB" id="A0A0B6RNL2"/>
<name>A0A0B6RNL2_BURPL</name>
<feature type="region of interest" description="Disordered" evidence="1">
    <location>
        <begin position="27"/>
        <end position="85"/>
    </location>
</feature>
<reference evidence="3 4" key="2">
    <citation type="journal article" date="2016" name="Appl. Microbiol. Biotechnol.">
        <title>Mutations improving production and secretion of extracellular lipase by Burkholderia glumae PG1.</title>
        <authorList>
            <person name="Knapp A."/>
            <person name="Voget S."/>
            <person name="Gao R."/>
            <person name="Zaburannyi N."/>
            <person name="Krysciak D."/>
            <person name="Breuer M."/>
            <person name="Hauer B."/>
            <person name="Streit W.R."/>
            <person name="Muller R."/>
            <person name="Daniel R."/>
            <person name="Jaeger K.E."/>
        </authorList>
    </citation>
    <scope>NUCLEOTIDE SEQUENCE [LARGE SCALE GENOMIC DNA]</scope>
    <source>
        <strain evidence="3 4">PG1</strain>
    </source>
</reference>
<dbReference type="OrthoDB" id="9132789at2"/>
<feature type="chain" id="PRO_5002121971" description="Lipoprotein" evidence="2">
    <location>
        <begin position="26"/>
        <end position="98"/>
    </location>
</feature>
<feature type="compositionally biased region" description="Basic and acidic residues" evidence="1">
    <location>
        <begin position="67"/>
        <end position="85"/>
    </location>
</feature>
<dbReference type="KEGG" id="bgp:BGL_1c23810"/>
<dbReference type="EMBL" id="CP002580">
    <property type="protein sequence ID" value="AJK46882.1"/>
    <property type="molecule type" value="Genomic_DNA"/>
</dbReference>
<proteinExistence type="predicted"/>
<feature type="signal peptide" evidence="2">
    <location>
        <begin position="1"/>
        <end position="25"/>
    </location>
</feature>
<accession>A0A0B6RNL2</accession>
<evidence type="ECO:0000256" key="2">
    <source>
        <dbReference type="SAM" id="SignalP"/>
    </source>
</evidence>
<feature type="compositionally biased region" description="Basic and acidic residues" evidence="1">
    <location>
        <begin position="49"/>
        <end position="58"/>
    </location>
</feature>
<protein>
    <recommendedName>
        <fullName evidence="5">Lipoprotein</fullName>
    </recommendedName>
</protein>
<gene>
    <name evidence="3" type="ORF">BGL_1c23810</name>
</gene>
<reference evidence="4" key="1">
    <citation type="submission" date="2011-03" db="EMBL/GenBank/DDBJ databases">
        <authorList>
            <person name="Voget S."/>
            <person name="Streit W.R."/>
            <person name="Jaeger K.E."/>
            <person name="Daniel R."/>
        </authorList>
    </citation>
    <scope>NUCLEOTIDE SEQUENCE [LARGE SCALE GENOMIC DNA]</scope>
    <source>
        <strain evidence="4">PG1</strain>
    </source>
</reference>
<dbReference type="Proteomes" id="UP000031838">
    <property type="component" value="Chromosome 1"/>
</dbReference>
<organism evidence="3 4">
    <name type="scientific">Burkholderia plantarii</name>
    <dbReference type="NCBI Taxonomy" id="41899"/>
    <lineage>
        <taxon>Bacteria</taxon>
        <taxon>Pseudomonadati</taxon>
        <taxon>Pseudomonadota</taxon>
        <taxon>Betaproteobacteria</taxon>
        <taxon>Burkholderiales</taxon>
        <taxon>Burkholderiaceae</taxon>
        <taxon>Burkholderia</taxon>
    </lineage>
</organism>
<sequence length="98" mass="11280">MRSSRIAWALAFAFAGLFASNLACAQRPERNAPSHRAPRPHVPTPPRDSQLDRFDDPTGRSAVSPDLDERRRDGHMTPEERHLLRQHIEDAVRELYKR</sequence>
<keyword evidence="2" id="KW-0732">Signal</keyword>
<keyword evidence="4" id="KW-1185">Reference proteome</keyword>
<evidence type="ECO:0000256" key="1">
    <source>
        <dbReference type="SAM" id="MobiDB-lite"/>
    </source>
</evidence>